<dbReference type="InterPro" id="IPR010982">
    <property type="entry name" value="Lambda_DNA-bd_dom_sf"/>
</dbReference>
<accession>A0ABP8PYN5</accession>
<evidence type="ECO:0000256" key="5">
    <source>
        <dbReference type="ARBA" id="ARBA00023015"/>
    </source>
</evidence>
<evidence type="ECO:0000313" key="13">
    <source>
        <dbReference type="Proteomes" id="UP001501321"/>
    </source>
</evidence>
<evidence type="ECO:0000256" key="8">
    <source>
        <dbReference type="ARBA" id="ARBA00023204"/>
    </source>
</evidence>
<name>A0ABP8PYN5_9GAMM</name>
<dbReference type="InterPro" id="IPR039418">
    <property type="entry name" value="LexA-like"/>
</dbReference>
<dbReference type="Gene3D" id="1.10.260.40">
    <property type="entry name" value="lambda repressor-like DNA-binding domains"/>
    <property type="match status" value="1"/>
</dbReference>
<organism evidence="12 13">
    <name type="scientific">Pseudaeromonas paramecii</name>
    <dbReference type="NCBI Taxonomy" id="2138166"/>
    <lineage>
        <taxon>Bacteria</taxon>
        <taxon>Pseudomonadati</taxon>
        <taxon>Pseudomonadota</taxon>
        <taxon>Gammaproteobacteria</taxon>
        <taxon>Aeromonadales</taxon>
        <taxon>Aeromonadaceae</taxon>
        <taxon>Pseudaeromonas</taxon>
    </lineage>
</organism>
<evidence type="ECO:0000256" key="1">
    <source>
        <dbReference type="ARBA" id="ARBA00007484"/>
    </source>
</evidence>
<dbReference type="CDD" id="cd00093">
    <property type="entry name" value="HTH_XRE"/>
    <property type="match status" value="1"/>
</dbReference>
<keyword evidence="8" id="KW-0234">DNA repair</keyword>
<proteinExistence type="inferred from homology"/>
<dbReference type="SUPFAM" id="SSF51306">
    <property type="entry name" value="LexA/Signal peptidase"/>
    <property type="match status" value="1"/>
</dbReference>
<dbReference type="Proteomes" id="UP001501321">
    <property type="component" value="Unassembled WGS sequence"/>
</dbReference>
<evidence type="ECO:0000256" key="6">
    <source>
        <dbReference type="ARBA" id="ARBA00023125"/>
    </source>
</evidence>
<evidence type="ECO:0000256" key="3">
    <source>
        <dbReference type="ARBA" id="ARBA00022801"/>
    </source>
</evidence>
<dbReference type="InterPro" id="IPR036286">
    <property type="entry name" value="LexA/Signal_pep-like_sf"/>
</dbReference>
<protein>
    <recommendedName>
        <fullName evidence="11">HTH cro/C1-type domain-containing protein</fullName>
    </recommendedName>
</protein>
<dbReference type="Gene3D" id="2.10.109.10">
    <property type="entry name" value="Umud Fragment, subunit A"/>
    <property type="match status" value="1"/>
</dbReference>
<comment type="caution">
    <text evidence="12">The sequence shown here is derived from an EMBL/GenBank/DDBJ whole genome shotgun (WGS) entry which is preliminary data.</text>
</comment>
<dbReference type="CDD" id="cd06529">
    <property type="entry name" value="S24_LexA-like"/>
    <property type="match status" value="1"/>
</dbReference>
<dbReference type="InterPro" id="IPR015927">
    <property type="entry name" value="Peptidase_S24_S26A/B/C"/>
</dbReference>
<dbReference type="PANTHER" id="PTHR40661:SF3">
    <property type="entry name" value="FELS-1 PROPHAGE TRANSCRIPTIONAL REGULATOR"/>
    <property type="match status" value="1"/>
</dbReference>
<dbReference type="PROSITE" id="PS50943">
    <property type="entry name" value="HTH_CROC1"/>
    <property type="match status" value="1"/>
</dbReference>
<evidence type="ECO:0000256" key="7">
    <source>
        <dbReference type="ARBA" id="ARBA00023163"/>
    </source>
</evidence>
<sequence>MTQRQLSAATGYSHAIVSQWENDLIKPKNLLAVAQALRTSMEWLLTGIGSPDDRNATVSIDGNVSTVEPVPIGTTRIPVIDYVQAGCWTEACGHTLADGSIETILTDLELGSRAFALRVKGDSMAPDIIEGDVVVVDPDVSPQPGDIVVAKNGSHEATIKQYRPRGYNAEGKEWFELVPRNEVYAPMRSDVCSITIIGVMVEHRRYRRRG</sequence>
<dbReference type="EMBL" id="BAABFC010000001">
    <property type="protein sequence ID" value="GAA4493592.1"/>
    <property type="molecule type" value="Genomic_DNA"/>
</dbReference>
<dbReference type="InterPro" id="IPR001387">
    <property type="entry name" value="Cro/C1-type_HTH"/>
</dbReference>
<comment type="similarity">
    <text evidence="1 10">Belongs to the peptidase S24 family.</text>
</comment>
<reference evidence="13" key="1">
    <citation type="journal article" date="2019" name="Int. J. Syst. Evol. Microbiol.">
        <title>The Global Catalogue of Microorganisms (GCM) 10K type strain sequencing project: providing services to taxonomists for standard genome sequencing and annotation.</title>
        <authorList>
            <consortium name="The Broad Institute Genomics Platform"/>
            <consortium name="The Broad Institute Genome Sequencing Center for Infectious Disease"/>
            <person name="Wu L."/>
            <person name="Ma J."/>
        </authorList>
    </citation>
    <scope>NUCLEOTIDE SEQUENCE [LARGE SCALE GENOMIC DNA]</scope>
    <source>
        <strain evidence="13">JCM 32226</strain>
    </source>
</reference>
<dbReference type="Pfam" id="PF01381">
    <property type="entry name" value="HTH_3"/>
    <property type="match status" value="1"/>
</dbReference>
<gene>
    <name evidence="12" type="ORF">GCM10023095_04100</name>
</gene>
<keyword evidence="3 10" id="KW-0378">Hydrolase</keyword>
<feature type="domain" description="HTH cro/C1-type" evidence="11">
    <location>
        <begin position="1"/>
        <end position="44"/>
    </location>
</feature>
<evidence type="ECO:0000256" key="4">
    <source>
        <dbReference type="ARBA" id="ARBA00022813"/>
    </source>
</evidence>
<keyword evidence="2" id="KW-0227">DNA damage</keyword>
<keyword evidence="5" id="KW-0805">Transcription regulation</keyword>
<dbReference type="PRINTS" id="PR00726">
    <property type="entry name" value="LEXASERPTASE"/>
</dbReference>
<dbReference type="InterPro" id="IPR006197">
    <property type="entry name" value="Peptidase_S24_LexA"/>
</dbReference>
<dbReference type="SUPFAM" id="SSF47413">
    <property type="entry name" value="lambda repressor-like DNA-binding domains"/>
    <property type="match status" value="1"/>
</dbReference>
<evidence type="ECO:0000256" key="10">
    <source>
        <dbReference type="RuleBase" id="RU003991"/>
    </source>
</evidence>
<keyword evidence="9" id="KW-0742">SOS response</keyword>
<dbReference type="Pfam" id="PF00717">
    <property type="entry name" value="Peptidase_S24"/>
    <property type="match status" value="1"/>
</dbReference>
<keyword evidence="7" id="KW-0804">Transcription</keyword>
<evidence type="ECO:0000313" key="12">
    <source>
        <dbReference type="EMBL" id="GAA4493592.1"/>
    </source>
</evidence>
<keyword evidence="13" id="KW-1185">Reference proteome</keyword>
<dbReference type="PANTHER" id="PTHR40661">
    <property type="match status" value="1"/>
</dbReference>
<keyword evidence="6" id="KW-0238">DNA-binding</keyword>
<evidence type="ECO:0000259" key="11">
    <source>
        <dbReference type="PROSITE" id="PS50943"/>
    </source>
</evidence>
<evidence type="ECO:0000256" key="2">
    <source>
        <dbReference type="ARBA" id="ARBA00022763"/>
    </source>
</evidence>
<evidence type="ECO:0000256" key="9">
    <source>
        <dbReference type="ARBA" id="ARBA00023236"/>
    </source>
</evidence>
<keyword evidence="4 10" id="KW-0068">Autocatalytic cleavage</keyword>